<evidence type="ECO:0000313" key="1">
    <source>
        <dbReference type="EMBL" id="KTF05570.1"/>
    </source>
</evidence>
<dbReference type="EMBL" id="AYSL01001700">
    <property type="protein sequence ID" value="KTF05570.1"/>
    <property type="molecule type" value="Genomic_DNA"/>
</dbReference>
<gene>
    <name evidence="1" type="ORF">MGSAQ_002933</name>
</gene>
<reference evidence="1" key="1">
    <citation type="submission" date="2013-11" db="EMBL/GenBank/DDBJ databases">
        <title>Microbial diversity, functional groups and degradation webs in Northern and Southern Mediterranean and Red Sea marine crude oil polluted sites.</title>
        <authorList>
            <person name="Daffonchio D."/>
            <person name="Mapelli F."/>
            <person name="Ferrer M."/>
            <person name="Richter M."/>
            <person name="Cherif A."/>
            <person name="Malkawi H.I."/>
            <person name="Yakimov M.M."/>
            <person name="Abdel-Fattah Y.R."/>
            <person name="Blaghen M."/>
            <person name="Golyshin P.N."/>
            <person name="Kalogerakis N."/>
            <person name="Boon N."/>
            <person name="Magagnini M."/>
            <person name="Fava F."/>
        </authorList>
    </citation>
    <scope>NUCLEOTIDE SEQUENCE</scope>
</reference>
<comment type="caution">
    <text evidence="1">The sequence shown here is derived from an EMBL/GenBank/DDBJ whole genome shotgun (WGS) entry which is preliminary data.</text>
</comment>
<sequence length="28" mass="3007">VFGLTVATVLTLLILPVLHCTFHGIKAE</sequence>
<feature type="non-terminal residue" evidence="1">
    <location>
        <position position="1"/>
    </location>
</feature>
<name>A0A1B6NQ79_9ZZZZ</name>
<protein>
    <submittedName>
        <fullName evidence="1">Uncharacterized protein</fullName>
    </submittedName>
</protein>
<dbReference type="AlphaFoldDB" id="A0A1B6NQ79"/>
<proteinExistence type="predicted"/>
<accession>A0A1B6NQ79</accession>
<organism evidence="1">
    <name type="scientific">marine sediment metagenome</name>
    <dbReference type="NCBI Taxonomy" id="412755"/>
    <lineage>
        <taxon>unclassified sequences</taxon>
        <taxon>metagenomes</taxon>
        <taxon>ecological metagenomes</taxon>
    </lineage>
</organism>